<keyword evidence="4 11" id="KW-0121">Carboxypeptidase</keyword>
<dbReference type="InterPro" id="IPR033124">
    <property type="entry name" value="Ser_caboxypep_his_AS"/>
</dbReference>
<accession>A0A8S0SUL6</accession>
<dbReference type="InterPro" id="IPR029058">
    <property type="entry name" value="AB_hydrolase_fold"/>
</dbReference>
<dbReference type="Proteomes" id="UP000594638">
    <property type="component" value="Unassembled WGS sequence"/>
</dbReference>
<comment type="function">
    <text evidence="10">Probable carboxypeptidase.</text>
</comment>
<name>A0A8S0SUL6_OLEEU</name>
<evidence type="ECO:0000256" key="11">
    <source>
        <dbReference type="RuleBase" id="RU361156"/>
    </source>
</evidence>
<dbReference type="PANTHER" id="PTHR11802:SF435">
    <property type="entry name" value="SERINE CARBOXYPEPTIDASE-LIKE 46"/>
    <property type="match status" value="1"/>
</dbReference>
<keyword evidence="3" id="KW-0964">Secreted</keyword>
<dbReference type="GO" id="GO:0005773">
    <property type="term" value="C:vacuole"/>
    <property type="evidence" value="ECO:0007669"/>
    <property type="project" value="TreeGrafter"/>
</dbReference>
<evidence type="ECO:0000256" key="5">
    <source>
        <dbReference type="ARBA" id="ARBA00022670"/>
    </source>
</evidence>
<keyword evidence="9" id="KW-0325">Glycoprotein</keyword>
<dbReference type="SUPFAM" id="SSF53474">
    <property type="entry name" value="alpha/beta-Hydrolases"/>
    <property type="match status" value="1"/>
</dbReference>
<keyword evidence="13" id="KW-1185">Reference proteome</keyword>
<dbReference type="Gene3D" id="3.40.50.1820">
    <property type="entry name" value="alpha/beta hydrolase"/>
    <property type="match status" value="1"/>
</dbReference>
<dbReference type="GO" id="GO:0005576">
    <property type="term" value="C:extracellular region"/>
    <property type="evidence" value="ECO:0007669"/>
    <property type="project" value="UniProtKB-SubCell"/>
</dbReference>
<dbReference type="EMBL" id="CACTIH010005491">
    <property type="protein sequence ID" value="CAA2995190.1"/>
    <property type="molecule type" value="Genomic_DNA"/>
</dbReference>
<dbReference type="FunFam" id="3.40.50.1820:FF:000453">
    <property type="entry name" value="Carboxypeptidase"/>
    <property type="match status" value="1"/>
</dbReference>
<dbReference type="GO" id="GO:0004185">
    <property type="term" value="F:serine-type carboxypeptidase activity"/>
    <property type="evidence" value="ECO:0007669"/>
    <property type="project" value="UniProtKB-UniRule"/>
</dbReference>
<evidence type="ECO:0000256" key="7">
    <source>
        <dbReference type="ARBA" id="ARBA00022801"/>
    </source>
</evidence>
<dbReference type="InterPro" id="IPR018202">
    <property type="entry name" value="Ser_caboxypep_ser_AS"/>
</dbReference>
<dbReference type="GO" id="GO:0006508">
    <property type="term" value="P:proteolysis"/>
    <property type="evidence" value="ECO:0007669"/>
    <property type="project" value="UniProtKB-KW"/>
</dbReference>
<feature type="signal peptide" evidence="11">
    <location>
        <begin position="1"/>
        <end position="29"/>
    </location>
</feature>
<sequence>MASLQCKTMALAIALALLLQVCFFTKVQSYSTLSSAEKVTQLPGQPQVSFQQFAGYVTVDQKKQRALFYYFVEAEVDPASKPLVLWLNGGPGCSSLGVGAFSENGPFRPSGNVLVRNEYSWNRANVLYLESPIGVGFSYSTDSSTYEGVNDKITARDNMVFLQKWFLKFPQYRNRSLYITGESYAGHYIPQLAEIMLQFNKKGNLFNLKGIALGNPVLEFATDFNSRAEYFWSHGLISDTTYKLFTSACNYSRYVSEYYRDAISPLCFRVMNLVTLETSKYVDKYDVTLDVCISSVLAQSKILSPKQVTETVDVCVEDETVNYLNRRDVQKALHARLVGVNRWLVCSNVLDYELLDLEIPIIPVVGRIIKAGIPVLVYSGDQDSVIPLTGSRTLVHRLAEELRLRTSTPYRVWFSGMQVGGWTQVYGNILSFATVRGASHEAPFSQPERSLVLFKAFLEGRPLPESF</sequence>
<dbReference type="PROSITE" id="PS00131">
    <property type="entry name" value="CARBOXYPEPT_SER_SER"/>
    <property type="match status" value="1"/>
</dbReference>
<dbReference type="Gene3D" id="6.10.250.940">
    <property type="match status" value="1"/>
</dbReference>
<evidence type="ECO:0000256" key="2">
    <source>
        <dbReference type="ARBA" id="ARBA00009431"/>
    </source>
</evidence>
<dbReference type="PANTHER" id="PTHR11802">
    <property type="entry name" value="SERINE PROTEASE FAMILY S10 SERINE CARBOXYPEPTIDASE"/>
    <property type="match status" value="1"/>
</dbReference>
<dbReference type="EC" id="3.4.16.-" evidence="11"/>
<evidence type="ECO:0000313" key="13">
    <source>
        <dbReference type="Proteomes" id="UP000594638"/>
    </source>
</evidence>
<evidence type="ECO:0000256" key="9">
    <source>
        <dbReference type="ARBA" id="ARBA00023180"/>
    </source>
</evidence>
<dbReference type="Gramene" id="OE9A079989T1">
    <property type="protein sequence ID" value="OE9A079989C1"/>
    <property type="gene ID" value="OE9A079989"/>
</dbReference>
<dbReference type="InterPro" id="IPR001563">
    <property type="entry name" value="Peptidase_S10"/>
</dbReference>
<dbReference type="OrthoDB" id="443318at2759"/>
<dbReference type="Pfam" id="PF00450">
    <property type="entry name" value="Peptidase_S10"/>
    <property type="match status" value="1"/>
</dbReference>
<comment type="caution">
    <text evidence="12">The sequence shown here is derived from an EMBL/GenBank/DDBJ whole genome shotgun (WGS) entry which is preliminary data.</text>
</comment>
<keyword evidence="7 11" id="KW-0378">Hydrolase</keyword>
<organism evidence="12 13">
    <name type="scientific">Olea europaea subsp. europaea</name>
    <dbReference type="NCBI Taxonomy" id="158383"/>
    <lineage>
        <taxon>Eukaryota</taxon>
        <taxon>Viridiplantae</taxon>
        <taxon>Streptophyta</taxon>
        <taxon>Embryophyta</taxon>
        <taxon>Tracheophyta</taxon>
        <taxon>Spermatophyta</taxon>
        <taxon>Magnoliopsida</taxon>
        <taxon>eudicotyledons</taxon>
        <taxon>Gunneridae</taxon>
        <taxon>Pentapetalae</taxon>
        <taxon>asterids</taxon>
        <taxon>lamiids</taxon>
        <taxon>Lamiales</taxon>
        <taxon>Oleaceae</taxon>
        <taxon>Oleeae</taxon>
        <taxon>Olea</taxon>
    </lineage>
</organism>
<comment type="similarity">
    <text evidence="2 11">Belongs to the peptidase S10 family.</text>
</comment>
<evidence type="ECO:0000256" key="6">
    <source>
        <dbReference type="ARBA" id="ARBA00022729"/>
    </source>
</evidence>
<dbReference type="Gene3D" id="3.40.50.11320">
    <property type="match status" value="1"/>
</dbReference>
<feature type="chain" id="PRO_5035958778" description="Carboxypeptidase" evidence="11">
    <location>
        <begin position="30"/>
        <end position="467"/>
    </location>
</feature>
<evidence type="ECO:0000256" key="3">
    <source>
        <dbReference type="ARBA" id="ARBA00022525"/>
    </source>
</evidence>
<dbReference type="PROSITE" id="PS00560">
    <property type="entry name" value="CARBOXYPEPT_SER_HIS"/>
    <property type="match status" value="1"/>
</dbReference>
<proteinExistence type="inferred from homology"/>
<evidence type="ECO:0000256" key="10">
    <source>
        <dbReference type="ARBA" id="ARBA00037399"/>
    </source>
</evidence>
<dbReference type="PRINTS" id="PR00724">
    <property type="entry name" value="CRBOXYPTASEC"/>
</dbReference>
<keyword evidence="8" id="KW-1015">Disulfide bond</keyword>
<evidence type="ECO:0000256" key="8">
    <source>
        <dbReference type="ARBA" id="ARBA00023157"/>
    </source>
</evidence>
<evidence type="ECO:0000256" key="1">
    <source>
        <dbReference type="ARBA" id="ARBA00004613"/>
    </source>
</evidence>
<comment type="subcellular location">
    <subcellularLocation>
        <location evidence="1">Secreted</location>
    </subcellularLocation>
</comment>
<dbReference type="AlphaFoldDB" id="A0A8S0SUL6"/>
<protein>
    <recommendedName>
        <fullName evidence="11">Carboxypeptidase</fullName>
        <ecNumber evidence="11">3.4.16.-</ecNumber>
    </recommendedName>
</protein>
<keyword evidence="5 11" id="KW-0645">Protease</keyword>
<evidence type="ECO:0000256" key="4">
    <source>
        <dbReference type="ARBA" id="ARBA00022645"/>
    </source>
</evidence>
<dbReference type="FunFam" id="3.40.50.11320:FF:000004">
    <property type="entry name" value="Carboxypeptidase"/>
    <property type="match status" value="1"/>
</dbReference>
<keyword evidence="6 11" id="KW-0732">Signal</keyword>
<gene>
    <name evidence="12" type="ORF">OLEA9_A079989</name>
</gene>
<evidence type="ECO:0000313" key="12">
    <source>
        <dbReference type="EMBL" id="CAA2995190.1"/>
    </source>
</evidence>
<reference evidence="12 13" key="1">
    <citation type="submission" date="2019-12" db="EMBL/GenBank/DDBJ databases">
        <authorList>
            <person name="Alioto T."/>
            <person name="Alioto T."/>
            <person name="Gomez Garrido J."/>
        </authorList>
    </citation>
    <scope>NUCLEOTIDE SEQUENCE [LARGE SCALE GENOMIC DNA]</scope>
</reference>